<dbReference type="RefSeq" id="WP_305174324.1">
    <property type="nucleotide sequence ID" value="NZ_JAUUDS010000011.1"/>
</dbReference>
<gene>
    <name evidence="3" type="ORF">Q5H91_15315</name>
</gene>
<evidence type="ECO:0000313" key="3">
    <source>
        <dbReference type="EMBL" id="MDP1028592.1"/>
    </source>
</evidence>
<keyword evidence="4" id="KW-1185">Reference proteome</keyword>
<dbReference type="PROSITE" id="PS51257">
    <property type="entry name" value="PROKAR_LIPOPROTEIN"/>
    <property type="match status" value="1"/>
</dbReference>
<protein>
    <recommendedName>
        <fullName evidence="5">Circumsporozoite protein</fullName>
    </recommendedName>
</protein>
<dbReference type="Proteomes" id="UP001230685">
    <property type="component" value="Unassembled WGS sequence"/>
</dbReference>
<evidence type="ECO:0008006" key="5">
    <source>
        <dbReference type="Google" id="ProtNLM"/>
    </source>
</evidence>
<reference evidence="3 4" key="1">
    <citation type="submission" date="2023-07" db="EMBL/GenBank/DDBJ databases">
        <authorList>
            <person name="Kim M.K."/>
        </authorList>
    </citation>
    <scope>NUCLEOTIDE SEQUENCE [LARGE SCALE GENOMIC DNA]</scope>
    <source>
        <strain evidence="3 4">KR1UV-12</strain>
    </source>
</reference>
<feature type="chain" id="PRO_5045527456" description="Circumsporozoite protein" evidence="2">
    <location>
        <begin position="22"/>
        <end position="83"/>
    </location>
</feature>
<evidence type="ECO:0000313" key="4">
    <source>
        <dbReference type="Proteomes" id="UP001230685"/>
    </source>
</evidence>
<accession>A0ABT9ENQ6</accession>
<sequence length="83" mass="8097">MKKILLATLVAAAALSLGACQKPVVEENATTAEASFNEAEIPAEGNAGGIDDFANSSAGLADPTVGNAAAPLGNATEPTGNTL</sequence>
<evidence type="ECO:0000256" key="2">
    <source>
        <dbReference type="SAM" id="SignalP"/>
    </source>
</evidence>
<feature type="region of interest" description="Disordered" evidence="1">
    <location>
        <begin position="64"/>
        <end position="83"/>
    </location>
</feature>
<name>A0ABT9ENQ6_9SPHN</name>
<proteinExistence type="predicted"/>
<organism evidence="3 4">
    <name type="scientific">Sphingomonas aurea</name>
    <dbReference type="NCBI Taxonomy" id="3063994"/>
    <lineage>
        <taxon>Bacteria</taxon>
        <taxon>Pseudomonadati</taxon>
        <taxon>Pseudomonadota</taxon>
        <taxon>Alphaproteobacteria</taxon>
        <taxon>Sphingomonadales</taxon>
        <taxon>Sphingomonadaceae</taxon>
        <taxon>Sphingomonas</taxon>
    </lineage>
</organism>
<dbReference type="EMBL" id="JAUUDS010000011">
    <property type="protein sequence ID" value="MDP1028592.1"/>
    <property type="molecule type" value="Genomic_DNA"/>
</dbReference>
<feature type="signal peptide" evidence="2">
    <location>
        <begin position="1"/>
        <end position="21"/>
    </location>
</feature>
<comment type="caution">
    <text evidence="3">The sequence shown here is derived from an EMBL/GenBank/DDBJ whole genome shotgun (WGS) entry which is preliminary data.</text>
</comment>
<evidence type="ECO:0000256" key="1">
    <source>
        <dbReference type="SAM" id="MobiDB-lite"/>
    </source>
</evidence>
<keyword evidence="2" id="KW-0732">Signal</keyword>